<protein>
    <submittedName>
        <fullName evidence="1">Uncharacterized protein</fullName>
    </submittedName>
</protein>
<reference evidence="2 3" key="3">
    <citation type="journal article" date="2022" name="Int. J. Syst. Evol. Microbiol.">
        <title>Strains of Bradyrhizobium barranii sp. nov. associated with legumes native to Canada are symbionts of soybeans and belong to different subspecies (subsp. barranii subsp. nov. and subsp. apii subsp. nov.) and symbiovars (sv. glycinearum and sv. septentrionale).</title>
        <authorList>
            <person name="Bromfield E.S.P."/>
            <person name="Cloutier S."/>
            <person name="Wasai-Hara S."/>
            <person name="Minamisawa K."/>
        </authorList>
    </citation>
    <scope>NUCLEOTIDE SEQUENCE [LARGE SCALE GENOMIC DNA]</scope>
    <source>
        <strain evidence="2 3">323S2</strain>
    </source>
</reference>
<dbReference type="GeneID" id="64070469"/>
<dbReference type="Proteomes" id="UP000564836">
    <property type="component" value="Chromosome"/>
</dbReference>
<dbReference type="AlphaFoldDB" id="A0A7Z0QLW1"/>
<name>A0A7Z0QLW1_9BRAD</name>
<accession>A0A7Z0QLW1</accession>
<evidence type="ECO:0000313" key="1">
    <source>
        <dbReference type="EMBL" id="NYY95775.1"/>
    </source>
</evidence>
<reference evidence="1" key="2">
    <citation type="submission" date="2020-06" db="EMBL/GenBank/DDBJ databases">
        <title>Whole Genome Sequence of Bradyrhizobium sp. Strain 323S2.</title>
        <authorList>
            <person name="Bromfield E.S.P."/>
        </authorList>
    </citation>
    <scope>NUCLEOTIDE SEQUENCE [LARGE SCALE GENOMIC DNA]</scope>
    <source>
        <strain evidence="1">323S2</strain>
    </source>
</reference>
<gene>
    <name evidence="2" type="ORF">G6321_00020775</name>
    <name evidence="1" type="ORF">G6321_47430</name>
</gene>
<sequence length="85" mass="9444">MPKKGITGHDDWVLTEALATALVALEQLEPKHQPSAHMDDIRKMLANGKEPSAVSLHLAQAKCRLFPDTDPLEIYREYGIGDEYG</sequence>
<evidence type="ECO:0000313" key="3">
    <source>
        <dbReference type="Proteomes" id="UP000564836"/>
    </source>
</evidence>
<proteinExistence type="predicted"/>
<dbReference type="EMBL" id="CP088280">
    <property type="protein sequence ID" value="UGX97430.1"/>
    <property type="molecule type" value="Genomic_DNA"/>
</dbReference>
<reference evidence="2 3" key="1">
    <citation type="journal article" date="2017" name="Syst. Appl. Microbiol.">
        <title>Soybeans inoculated with root zone soils of Canadian native legumes harbour diverse and novel Bradyrhizobium spp. that possess agricultural potential.</title>
        <authorList>
            <person name="Bromfield E.S.P."/>
            <person name="Cloutier S."/>
            <person name="Tambong J.T."/>
            <person name="Tran Thi T.V."/>
        </authorList>
    </citation>
    <scope>NUCLEOTIDE SEQUENCE [LARGE SCALE GENOMIC DNA]</scope>
    <source>
        <strain evidence="2 3">323S2</strain>
    </source>
</reference>
<organism evidence="1">
    <name type="scientific">Bradyrhizobium barranii subsp. barranii</name>
    <dbReference type="NCBI Taxonomy" id="2823807"/>
    <lineage>
        <taxon>Bacteria</taxon>
        <taxon>Pseudomonadati</taxon>
        <taxon>Pseudomonadota</taxon>
        <taxon>Alphaproteobacteria</taxon>
        <taxon>Hyphomicrobiales</taxon>
        <taxon>Nitrobacteraceae</taxon>
        <taxon>Bradyrhizobium</taxon>
        <taxon>Bradyrhizobium barranii</taxon>
    </lineage>
</organism>
<evidence type="ECO:0000313" key="2">
    <source>
        <dbReference type="EMBL" id="UGX97430.1"/>
    </source>
</evidence>
<dbReference type="EMBL" id="JACBFH010000001">
    <property type="protein sequence ID" value="NYY95775.1"/>
    <property type="molecule type" value="Genomic_DNA"/>
</dbReference>
<dbReference type="RefSeq" id="WP_174770120.1">
    <property type="nucleotide sequence ID" value="NZ_CP088280.1"/>
</dbReference>